<dbReference type="EMBL" id="JAGMUV010000011">
    <property type="protein sequence ID" value="KAH7140893.1"/>
    <property type="molecule type" value="Genomic_DNA"/>
</dbReference>
<sequence>MGEYPPRSLSLSPPPPPPPIPRPLSYNVLFREPDDILPEPLPSVELIEDSLHFINQLSARSTARVGESFVVKYGDRVKPIEAENMRFVREQTNIMVPRVFAVYQRSIGSNKDITYIVMEHIPGDTLEFLWNKLSASEKLNIASQLQKAFTSLRAIPHSGFFGGLGRSKLMDVVFRTDEPIPTINGPFSTEDELIQGMIERYLQDCGTIMQQKADYYSRVLPKVLRGSDKPVFTYAKFKPNNVIIRPGGDVVIVDWATAGWYPSYWEYGISMFACGDWKDDWHAYVAEILEEFPSHYVWVLMLRLDMWSYA</sequence>
<dbReference type="PANTHER" id="PTHR21310:SF48">
    <property type="entry name" value="AMINOGLYCOSIDE PHOSPHOTRANSFERASE DOMAIN-CONTAINING PROTEIN"/>
    <property type="match status" value="1"/>
</dbReference>
<dbReference type="SUPFAM" id="SSF56112">
    <property type="entry name" value="Protein kinase-like (PK-like)"/>
    <property type="match status" value="1"/>
</dbReference>
<dbReference type="InterPro" id="IPR002575">
    <property type="entry name" value="Aminoglycoside_PTrfase"/>
</dbReference>
<gene>
    <name evidence="3" type="ORF">EDB81DRAFT_799113</name>
</gene>
<dbReference type="AlphaFoldDB" id="A0A9P9ENI5"/>
<dbReference type="InterPro" id="IPR011009">
    <property type="entry name" value="Kinase-like_dom_sf"/>
</dbReference>
<keyword evidence="3" id="KW-0808">Transferase</keyword>
<dbReference type="InterPro" id="IPR051678">
    <property type="entry name" value="AGP_Transferase"/>
</dbReference>
<dbReference type="Proteomes" id="UP000738349">
    <property type="component" value="Unassembled WGS sequence"/>
</dbReference>
<organism evidence="3 4">
    <name type="scientific">Dactylonectria macrodidyma</name>
    <dbReference type="NCBI Taxonomy" id="307937"/>
    <lineage>
        <taxon>Eukaryota</taxon>
        <taxon>Fungi</taxon>
        <taxon>Dikarya</taxon>
        <taxon>Ascomycota</taxon>
        <taxon>Pezizomycotina</taxon>
        <taxon>Sordariomycetes</taxon>
        <taxon>Hypocreomycetidae</taxon>
        <taxon>Hypocreales</taxon>
        <taxon>Nectriaceae</taxon>
        <taxon>Dactylonectria</taxon>
    </lineage>
</organism>
<evidence type="ECO:0000313" key="4">
    <source>
        <dbReference type="Proteomes" id="UP000738349"/>
    </source>
</evidence>
<feature type="domain" description="Aminoglycoside phosphotransferase" evidence="2">
    <location>
        <begin position="68"/>
        <end position="284"/>
    </location>
</feature>
<evidence type="ECO:0000313" key="3">
    <source>
        <dbReference type="EMBL" id="KAH7140893.1"/>
    </source>
</evidence>
<keyword evidence="3" id="KW-0418">Kinase</keyword>
<feature type="compositionally biased region" description="Low complexity" evidence="1">
    <location>
        <begin position="1"/>
        <end position="11"/>
    </location>
</feature>
<dbReference type="GO" id="GO:0016301">
    <property type="term" value="F:kinase activity"/>
    <property type="evidence" value="ECO:0007669"/>
    <property type="project" value="UniProtKB-KW"/>
</dbReference>
<evidence type="ECO:0000259" key="2">
    <source>
        <dbReference type="Pfam" id="PF01636"/>
    </source>
</evidence>
<dbReference type="OrthoDB" id="4177236at2759"/>
<protein>
    <submittedName>
        <fullName evidence="3">Kinase-like domain-containing protein</fullName>
    </submittedName>
</protein>
<name>A0A9P9ENI5_9HYPO</name>
<feature type="region of interest" description="Disordered" evidence="1">
    <location>
        <begin position="1"/>
        <end position="20"/>
    </location>
</feature>
<evidence type="ECO:0000256" key="1">
    <source>
        <dbReference type="SAM" id="MobiDB-lite"/>
    </source>
</evidence>
<dbReference type="PANTHER" id="PTHR21310">
    <property type="entry name" value="AMINOGLYCOSIDE PHOSPHOTRANSFERASE-RELATED-RELATED"/>
    <property type="match status" value="1"/>
</dbReference>
<dbReference type="Pfam" id="PF01636">
    <property type="entry name" value="APH"/>
    <property type="match status" value="1"/>
</dbReference>
<comment type="caution">
    <text evidence="3">The sequence shown here is derived from an EMBL/GenBank/DDBJ whole genome shotgun (WGS) entry which is preliminary data.</text>
</comment>
<reference evidence="3" key="1">
    <citation type="journal article" date="2021" name="Nat. Commun.">
        <title>Genetic determinants of endophytism in the Arabidopsis root mycobiome.</title>
        <authorList>
            <person name="Mesny F."/>
            <person name="Miyauchi S."/>
            <person name="Thiergart T."/>
            <person name="Pickel B."/>
            <person name="Atanasova L."/>
            <person name="Karlsson M."/>
            <person name="Huettel B."/>
            <person name="Barry K.W."/>
            <person name="Haridas S."/>
            <person name="Chen C."/>
            <person name="Bauer D."/>
            <person name="Andreopoulos W."/>
            <person name="Pangilinan J."/>
            <person name="LaButti K."/>
            <person name="Riley R."/>
            <person name="Lipzen A."/>
            <person name="Clum A."/>
            <person name="Drula E."/>
            <person name="Henrissat B."/>
            <person name="Kohler A."/>
            <person name="Grigoriev I.V."/>
            <person name="Martin F.M."/>
            <person name="Hacquard S."/>
        </authorList>
    </citation>
    <scope>NUCLEOTIDE SEQUENCE</scope>
    <source>
        <strain evidence="3">MPI-CAGE-AT-0147</strain>
    </source>
</reference>
<keyword evidence="4" id="KW-1185">Reference proteome</keyword>
<proteinExistence type="predicted"/>
<accession>A0A9P9ENI5</accession>